<evidence type="ECO:0000256" key="4">
    <source>
        <dbReference type="SAM" id="MobiDB-lite"/>
    </source>
</evidence>
<feature type="compositionally biased region" description="Basic and acidic residues" evidence="4">
    <location>
        <begin position="233"/>
        <end position="248"/>
    </location>
</feature>
<dbReference type="InParanoid" id="A0A316VIU7"/>
<dbReference type="STRING" id="1280837.A0A316VIU7"/>
<dbReference type="InterPro" id="IPR024326">
    <property type="entry name" value="RRP7_C"/>
</dbReference>
<gene>
    <name evidence="6" type="ORF">FA14DRAFT_109092</name>
</gene>
<dbReference type="GO" id="GO:0006364">
    <property type="term" value="P:rRNA processing"/>
    <property type="evidence" value="ECO:0007669"/>
    <property type="project" value="TreeGrafter"/>
</dbReference>
<accession>A0A316VIU7</accession>
<dbReference type="InterPro" id="IPR040447">
    <property type="entry name" value="RRM_Rrp7"/>
</dbReference>
<evidence type="ECO:0000256" key="2">
    <source>
        <dbReference type="PROSITE-ProRule" id="PRU00176"/>
    </source>
</evidence>
<dbReference type="GO" id="GO:0034456">
    <property type="term" value="C:UTP-C complex"/>
    <property type="evidence" value="ECO:0007669"/>
    <property type="project" value="TreeGrafter"/>
</dbReference>
<dbReference type="PANTHER" id="PTHR13191">
    <property type="entry name" value="RIBOSOMAL RNA PROCESSING PROTEIN 7-RELATED"/>
    <property type="match status" value="1"/>
</dbReference>
<protein>
    <recommendedName>
        <fullName evidence="5">RRM domain-containing protein</fullName>
    </recommendedName>
</protein>
<dbReference type="InterPro" id="IPR012677">
    <property type="entry name" value="Nucleotide-bd_a/b_plait_sf"/>
</dbReference>
<proteinExistence type="inferred from homology"/>
<dbReference type="GeneID" id="37017645"/>
<dbReference type="EMBL" id="KZ819602">
    <property type="protein sequence ID" value="PWN37430.1"/>
    <property type="molecule type" value="Genomic_DNA"/>
</dbReference>
<dbReference type="InterPro" id="IPR000504">
    <property type="entry name" value="RRM_dom"/>
</dbReference>
<dbReference type="PROSITE" id="PS50102">
    <property type="entry name" value="RRM"/>
    <property type="match status" value="1"/>
</dbReference>
<evidence type="ECO:0000313" key="7">
    <source>
        <dbReference type="Proteomes" id="UP000245771"/>
    </source>
</evidence>
<reference evidence="6 7" key="1">
    <citation type="journal article" date="2018" name="Mol. Biol. Evol.">
        <title>Broad Genomic Sampling Reveals a Smut Pathogenic Ancestry of the Fungal Clade Ustilaginomycotina.</title>
        <authorList>
            <person name="Kijpornyongpan T."/>
            <person name="Mondo S.J."/>
            <person name="Barry K."/>
            <person name="Sandor L."/>
            <person name="Lee J."/>
            <person name="Lipzen A."/>
            <person name="Pangilinan J."/>
            <person name="LaButti K."/>
            <person name="Hainaut M."/>
            <person name="Henrissat B."/>
            <person name="Grigoriev I.V."/>
            <person name="Spatafora J.W."/>
            <person name="Aime M.C."/>
        </authorList>
    </citation>
    <scope>NUCLEOTIDE SEQUENCE [LARGE SCALE GENOMIC DNA]</scope>
    <source>
        <strain evidence="6 7">MCA 3882</strain>
    </source>
</reference>
<dbReference type="AlphaFoldDB" id="A0A316VIU7"/>
<comment type="similarity">
    <text evidence="1">Belongs to the RRP7 family.</text>
</comment>
<sequence>HWCYMRAHTGGEDERTMFLVNLPIDTTEKHIRIIFAQAGQIENVKLWKGKGVELMEEDEEDEEQPSGSSKKVVQQIPKVVPLPSFDPRDPNPFLPTSTSAHVTFLDESSLARALEIHSKRSNTVRTAEEAAAKSATSAPPVGLDYLLARHRAVRPASSLVKEHADSVIALFEYRLKNPKQKSKASTGGIEAVSVGPNGEMLDADGFIIVQSTGKYGRTADAQGGSVRVARSRAQGERNRGADDEPAKKKKRLELDDFYRFQRREAKRQELADLRAKFQADQEKIKELKANRNFKP</sequence>
<dbReference type="InterPro" id="IPR035979">
    <property type="entry name" value="RBD_domain_sf"/>
</dbReference>
<feature type="non-terminal residue" evidence="6">
    <location>
        <position position="1"/>
    </location>
</feature>
<dbReference type="RefSeq" id="XP_025357732.1">
    <property type="nucleotide sequence ID" value="XM_025495864.1"/>
</dbReference>
<evidence type="ECO:0000259" key="5">
    <source>
        <dbReference type="PROSITE" id="PS50102"/>
    </source>
</evidence>
<evidence type="ECO:0000256" key="3">
    <source>
        <dbReference type="SAM" id="Coils"/>
    </source>
</evidence>
<dbReference type="OrthoDB" id="5390at2759"/>
<dbReference type="InterPro" id="IPR040446">
    <property type="entry name" value="RRP7"/>
</dbReference>
<dbReference type="GO" id="GO:0032545">
    <property type="term" value="C:CURI complex"/>
    <property type="evidence" value="ECO:0007669"/>
    <property type="project" value="TreeGrafter"/>
</dbReference>
<keyword evidence="2" id="KW-0694">RNA-binding</keyword>
<feature type="domain" description="RRM" evidence="5">
    <location>
        <begin position="15"/>
        <end position="62"/>
    </location>
</feature>
<name>A0A316VIU7_9BASI</name>
<dbReference type="GO" id="GO:0003723">
    <property type="term" value="F:RNA binding"/>
    <property type="evidence" value="ECO:0007669"/>
    <property type="project" value="UniProtKB-UniRule"/>
</dbReference>
<keyword evidence="3" id="KW-0175">Coiled coil</keyword>
<dbReference type="Pfam" id="PF12923">
    <property type="entry name" value="RRP7"/>
    <property type="match status" value="1"/>
</dbReference>
<keyword evidence="7" id="KW-1185">Reference proteome</keyword>
<dbReference type="Gene3D" id="3.30.70.330">
    <property type="match status" value="1"/>
</dbReference>
<organism evidence="6 7">
    <name type="scientific">Meira miltonrushii</name>
    <dbReference type="NCBI Taxonomy" id="1280837"/>
    <lineage>
        <taxon>Eukaryota</taxon>
        <taxon>Fungi</taxon>
        <taxon>Dikarya</taxon>
        <taxon>Basidiomycota</taxon>
        <taxon>Ustilaginomycotina</taxon>
        <taxon>Exobasidiomycetes</taxon>
        <taxon>Exobasidiales</taxon>
        <taxon>Brachybasidiaceae</taxon>
        <taxon>Meira</taxon>
    </lineage>
</organism>
<evidence type="ECO:0000313" key="6">
    <source>
        <dbReference type="EMBL" id="PWN37430.1"/>
    </source>
</evidence>
<feature type="coiled-coil region" evidence="3">
    <location>
        <begin position="263"/>
        <end position="290"/>
    </location>
</feature>
<dbReference type="Proteomes" id="UP000245771">
    <property type="component" value="Unassembled WGS sequence"/>
</dbReference>
<evidence type="ECO:0000256" key="1">
    <source>
        <dbReference type="ARBA" id="ARBA00006110"/>
    </source>
</evidence>
<feature type="region of interest" description="Disordered" evidence="4">
    <location>
        <begin position="218"/>
        <end position="248"/>
    </location>
</feature>
<dbReference type="Gene3D" id="6.10.250.1770">
    <property type="match status" value="1"/>
</dbReference>
<dbReference type="GO" id="GO:0000028">
    <property type="term" value="P:ribosomal small subunit assembly"/>
    <property type="evidence" value="ECO:0007669"/>
    <property type="project" value="TreeGrafter"/>
</dbReference>
<feature type="non-terminal residue" evidence="6">
    <location>
        <position position="295"/>
    </location>
</feature>
<dbReference type="Pfam" id="PF17799">
    <property type="entry name" value="RRM_Rrp7"/>
    <property type="match status" value="1"/>
</dbReference>
<dbReference type="PANTHER" id="PTHR13191:SF0">
    <property type="entry name" value="RIBOSOMAL RNA-PROCESSING PROTEIN 7 HOMOLOG A-RELATED"/>
    <property type="match status" value="1"/>
</dbReference>
<dbReference type="SUPFAM" id="SSF54928">
    <property type="entry name" value="RNA-binding domain, RBD"/>
    <property type="match status" value="1"/>
</dbReference>
<dbReference type="FunCoup" id="A0A316VIU7">
    <property type="interactions" value="235"/>
</dbReference>